<evidence type="ECO:0000313" key="2">
    <source>
        <dbReference type="Proteomes" id="UP000294919"/>
    </source>
</evidence>
<organism evidence="1 2">
    <name type="scientific">Marinisporobacter balticus</name>
    <dbReference type="NCBI Taxonomy" id="2018667"/>
    <lineage>
        <taxon>Bacteria</taxon>
        <taxon>Bacillati</taxon>
        <taxon>Bacillota</taxon>
        <taxon>Clostridia</taxon>
        <taxon>Peptostreptococcales</taxon>
        <taxon>Thermotaleaceae</taxon>
        <taxon>Marinisporobacter</taxon>
    </lineage>
</organism>
<evidence type="ECO:0000313" key="1">
    <source>
        <dbReference type="EMBL" id="TCO69537.1"/>
    </source>
</evidence>
<accession>A0A4R2KBU4</accession>
<reference evidence="1 2" key="1">
    <citation type="submission" date="2019-03" db="EMBL/GenBank/DDBJ databases">
        <title>Genomic Encyclopedia of Type Strains, Phase IV (KMG-IV): sequencing the most valuable type-strain genomes for metagenomic binning, comparative biology and taxonomic classification.</title>
        <authorList>
            <person name="Goeker M."/>
        </authorList>
    </citation>
    <scope>NUCLEOTIDE SEQUENCE [LARGE SCALE GENOMIC DNA]</scope>
    <source>
        <strain evidence="1 2">DSM 102940</strain>
    </source>
</reference>
<name>A0A4R2KBU4_9FIRM</name>
<dbReference type="EMBL" id="SLWV01000031">
    <property type="protein sequence ID" value="TCO69537.1"/>
    <property type="molecule type" value="Genomic_DNA"/>
</dbReference>
<gene>
    <name evidence="1" type="ORF">EV214_13161</name>
</gene>
<proteinExistence type="predicted"/>
<keyword evidence="2" id="KW-1185">Reference proteome</keyword>
<dbReference type="Proteomes" id="UP000294919">
    <property type="component" value="Unassembled WGS sequence"/>
</dbReference>
<sequence length="58" mass="6746">MCEKRELENQICVNDFFSTNECLEMISDLYFDGYKLLEMLEAVKENLGGKHNGKIANR</sequence>
<protein>
    <submittedName>
        <fullName evidence="1">Uncharacterized protein</fullName>
    </submittedName>
</protein>
<dbReference type="RefSeq" id="WP_165916421.1">
    <property type="nucleotide sequence ID" value="NZ_SLWV01000031.1"/>
</dbReference>
<comment type="caution">
    <text evidence="1">The sequence shown here is derived from an EMBL/GenBank/DDBJ whole genome shotgun (WGS) entry which is preliminary data.</text>
</comment>
<dbReference type="AlphaFoldDB" id="A0A4R2KBU4"/>